<dbReference type="PANTHER" id="PTHR43072">
    <property type="entry name" value="N-ACETYLTRANSFERASE"/>
    <property type="match status" value="1"/>
</dbReference>
<protein>
    <recommendedName>
        <fullName evidence="5 9">L-2,4-diaminobutyric acid acetyltransferase</fullName>
        <shortName evidence="9">DABA acetyltransferase</shortName>
        <ecNumber evidence="4 9">2.3.1.178</ecNumber>
    </recommendedName>
</protein>
<evidence type="ECO:0000256" key="3">
    <source>
        <dbReference type="ARBA" id="ARBA00010712"/>
    </source>
</evidence>
<evidence type="ECO:0000256" key="10">
    <source>
        <dbReference type="SAM" id="MobiDB-lite"/>
    </source>
</evidence>
<dbReference type="RefSeq" id="WP_378483754.1">
    <property type="nucleotide sequence ID" value="NZ_JBHUFB010000006.1"/>
</dbReference>
<comment type="catalytic activity">
    <reaction evidence="8 9">
        <text>L-2,4-diaminobutanoate + acetyl-CoA = (2S)-4-acetamido-2-aminobutanoate + CoA + H(+)</text>
        <dbReference type="Rhea" id="RHEA:16901"/>
        <dbReference type="ChEBI" id="CHEBI:15378"/>
        <dbReference type="ChEBI" id="CHEBI:57287"/>
        <dbReference type="ChEBI" id="CHEBI:57288"/>
        <dbReference type="ChEBI" id="CHEBI:58761"/>
        <dbReference type="ChEBI" id="CHEBI:58929"/>
        <dbReference type="EC" id="2.3.1.178"/>
    </reaction>
</comment>
<feature type="region of interest" description="Disordered" evidence="10">
    <location>
        <begin position="1"/>
        <end position="22"/>
    </location>
</feature>
<feature type="compositionally biased region" description="Polar residues" evidence="10">
    <location>
        <begin position="1"/>
        <end position="11"/>
    </location>
</feature>
<reference evidence="13" key="1">
    <citation type="journal article" date="2019" name="Int. J. Syst. Evol. Microbiol.">
        <title>The Global Catalogue of Microorganisms (GCM) 10K type strain sequencing project: providing services to taxonomists for standard genome sequencing and annotation.</title>
        <authorList>
            <consortium name="The Broad Institute Genomics Platform"/>
            <consortium name="The Broad Institute Genome Sequencing Center for Infectious Disease"/>
            <person name="Wu L."/>
            <person name="Ma J."/>
        </authorList>
    </citation>
    <scope>NUCLEOTIDE SEQUENCE [LARGE SCALE GENOMIC DNA]</scope>
    <source>
        <strain evidence="13">DT72</strain>
    </source>
</reference>
<dbReference type="PROSITE" id="PS51186">
    <property type="entry name" value="GNAT"/>
    <property type="match status" value="1"/>
</dbReference>
<evidence type="ECO:0000256" key="9">
    <source>
        <dbReference type="RuleBase" id="RU365045"/>
    </source>
</evidence>
<sequence>MSPVTERNTPPRTAPPSDASARKAVISCRRPTIDDAIRIWEIARDSRVLDLNSSYAYLLWCRDFHDTCVVAELYGQVVGFVTGFVRPTEPDTLFVWQVAVDESARGHGVAASMLGNLMDHLAHQGISRLETTISPDNAASIALFTALARNRYTTITKRELFTPSHFPDSHEAEELYVIGDESTQGAQR</sequence>
<comment type="caution">
    <text evidence="12">The sequence shown here is derived from an EMBL/GenBank/DDBJ whole genome shotgun (WGS) entry which is preliminary data.</text>
</comment>
<dbReference type="InterPro" id="IPR012772">
    <property type="entry name" value="Ectoine_EctA"/>
</dbReference>
<evidence type="ECO:0000259" key="11">
    <source>
        <dbReference type="PROSITE" id="PS51186"/>
    </source>
</evidence>
<evidence type="ECO:0000256" key="4">
    <source>
        <dbReference type="ARBA" id="ARBA00012355"/>
    </source>
</evidence>
<dbReference type="CDD" id="cd04301">
    <property type="entry name" value="NAT_SF"/>
    <property type="match status" value="1"/>
</dbReference>
<organism evidence="12 13">
    <name type="scientific">Rhodococcus gannanensis</name>
    <dbReference type="NCBI Taxonomy" id="1960308"/>
    <lineage>
        <taxon>Bacteria</taxon>
        <taxon>Bacillati</taxon>
        <taxon>Actinomycetota</taxon>
        <taxon>Actinomycetes</taxon>
        <taxon>Mycobacteriales</taxon>
        <taxon>Nocardiaceae</taxon>
        <taxon>Rhodococcus</taxon>
    </lineage>
</organism>
<comment type="function">
    <text evidence="1 9">Catalyzes the acetylation of L-2,4-diaminobutyrate (DABA) to gamma-N-acetyl-alpha,gamma-diaminobutyric acid (ADABA) with acetyl coenzyme A.</text>
</comment>
<dbReference type="Proteomes" id="UP001597286">
    <property type="component" value="Unassembled WGS sequence"/>
</dbReference>
<gene>
    <name evidence="9 12" type="primary">ectA</name>
    <name evidence="12" type="ORF">ACFSJG_03140</name>
</gene>
<dbReference type="SUPFAM" id="SSF55729">
    <property type="entry name" value="Acyl-CoA N-acyltransferases (Nat)"/>
    <property type="match status" value="1"/>
</dbReference>
<dbReference type="InterPro" id="IPR000182">
    <property type="entry name" value="GNAT_dom"/>
</dbReference>
<evidence type="ECO:0000313" key="12">
    <source>
        <dbReference type="EMBL" id="MFD1811199.1"/>
    </source>
</evidence>
<evidence type="ECO:0000256" key="1">
    <source>
        <dbReference type="ARBA" id="ARBA00003741"/>
    </source>
</evidence>
<accession>A0ABW4NZZ4</accession>
<keyword evidence="13" id="KW-1185">Reference proteome</keyword>
<dbReference type="InterPro" id="IPR016181">
    <property type="entry name" value="Acyl_CoA_acyltransferase"/>
</dbReference>
<dbReference type="Gene3D" id="3.40.630.30">
    <property type="match status" value="1"/>
</dbReference>
<evidence type="ECO:0000256" key="6">
    <source>
        <dbReference type="ARBA" id="ARBA00022679"/>
    </source>
</evidence>
<evidence type="ECO:0000256" key="7">
    <source>
        <dbReference type="ARBA" id="ARBA00023315"/>
    </source>
</evidence>
<comment type="similarity">
    <text evidence="3 9">Belongs to the acetyltransferase family. EctA subfamily.</text>
</comment>
<dbReference type="EC" id="2.3.1.178" evidence="4 9"/>
<evidence type="ECO:0000256" key="8">
    <source>
        <dbReference type="ARBA" id="ARBA00048924"/>
    </source>
</evidence>
<dbReference type="EMBL" id="JBHUFB010000006">
    <property type="protein sequence ID" value="MFD1811199.1"/>
    <property type="molecule type" value="Genomic_DNA"/>
</dbReference>
<dbReference type="PANTHER" id="PTHR43072:SF60">
    <property type="entry name" value="L-2,4-DIAMINOBUTYRIC ACID ACETYLTRANSFERASE"/>
    <property type="match status" value="1"/>
</dbReference>
<evidence type="ECO:0000256" key="5">
    <source>
        <dbReference type="ARBA" id="ARBA00017935"/>
    </source>
</evidence>
<evidence type="ECO:0000313" key="13">
    <source>
        <dbReference type="Proteomes" id="UP001597286"/>
    </source>
</evidence>
<dbReference type="GO" id="GO:0033816">
    <property type="term" value="F:diaminobutyrate acetyltransferase activity"/>
    <property type="evidence" value="ECO:0007669"/>
    <property type="project" value="UniProtKB-EC"/>
</dbReference>
<evidence type="ECO:0000256" key="2">
    <source>
        <dbReference type="ARBA" id="ARBA00004978"/>
    </source>
</evidence>
<dbReference type="Pfam" id="PF00583">
    <property type="entry name" value="Acetyltransf_1"/>
    <property type="match status" value="1"/>
</dbReference>
<proteinExistence type="inferred from homology"/>
<keyword evidence="6 9" id="KW-0808">Transferase</keyword>
<name>A0ABW4NZZ4_9NOCA</name>
<dbReference type="NCBIfam" id="TIGR02406">
    <property type="entry name" value="ectoine_EctA"/>
    <property type="match status" value="1"/>
</dbReference>
<feature type="domain" description="N-acetyltransferase" evidence="11">
    <location>
        <begin position="26"/>
        <end position="173"/>
    </location>
</feature>
<comment type="pathway">
    <text evidence="2 9">Amine and polyamine biosynthesis; ectoine biosynthesis; L-ectoine from L-aspartate 4-semialdehyde: step 2/3.</text>
</comment>
<keyword evidence="7 9" id="KW-0012">Acyltransferase</keyword>